<organism evidence="1 2">
    <name type="scientific">Aliisedimentitalea scapharcae</name>
    <dbReference type="NCBI Taxonomy" id="1524259"/>
    <lineage>
        <taxon>Bacteria</taxon>
        <taxon>Pseudomonadati</taxon>
        <taxon>Pseudomonadota</taxon>
        <taxon>Alphaproteobacteria</taxon>
        <taxon>Rhodobacterales</taxon>
        <taxon>Roseobacteraceae</taxon>
        <taxon>Aliisedimentitalea</taxon>
    </lineage>
</organism>
<protein>
    <submittedName>
        <fullName evidence="1">Uncharacterized protein</fullName>
    </submittedName>
</protein>
<accession>A0ABZ2XR18</accession>
<evidence type="ECO:0000313" key="2">
    <source>
        <dbReference type="Proteomes" id="UP001623232"/>
    </source>
</evidence>
<gene>
    <name evidence="1" type="ORF">QEZ52_18395</name>
</gene>
<keyword evidence="2" id="KW-1185">Reference proteome</keyword>
<dbReference type="RefSeq" id="WP_406645933.1">
    <property type="nucleotide sequence ID" value="NZ_CP123584.1"/>
</dbReference>
<sequence length="60" mass="5843">MKKATDISRWGIALVGVDIVATGGVTSGLARGVKGALADGGLASTTAQLVIGMALSGMVQ</sequence>
<reference evidence="1 2" key="1">
    <citation type="submission" date="2023-04" db="EMBL/GenBank/DDBJ databases">
        <title>Complete genome sequence of Alisedimentitalea scapharcae.</title>
        <authorList>
            <person name="Rong J.-C."/>
            <person name="Yi M.-L."/>
            <person name="Zhao Q."/>
        </authorList>
    </citation>
    <scope>NUCLEOTIDE SEQUENCE [LARGE SCALE GENOMIC DNA]</scope>
    <source>
        <strain evidence="1 2">KCTC 42119</strain>
    </source>
</reference>
<dbReference type="EMBL" id="CP123584">
    <property type="protein sequence ID" value="WZK88550.1"/>
    <property type="molecule type" value="Genomic_DNA"/>
</dbReference>
<evidence type="ECO:0000313" key="1">
    <source>
        <dbReference type="EMBL" id="WZK88550.1"/>
    </source>
</evidence>
<name>A0ABZ2XR18_9RHOB</name>
<dbReference type="Proteomes" id="UP001623232">
    <property type="component" value="Chromosome"/>
</dbReference>
<proteinExistence type="predicted"/>